<dbReference type="WBParaSite" id="PSAMB.scaffold632size45128.g7527.t1">
    <property type="protein sequence ID" value="PSAMB.scaffold632size45128.g7527.t1"/>
    <property type="gene ID" value="PSAMB.scaffold632size45128.g7527"/>
</dbReference>
<keyword evidence="6 9" id="KW-0067">ATP-binding</keyword>
<dbReference type="InterPro" id="IPR000719">
    <property type="entry name" value="Prot_kinase_dom"/>
</dbReference>
<dbReference type="Proteomes" id="UP000887566">
    <property type="component" value="Unplaced"/>
</dbReference>
<dbReference type="Pfam" id="PF00069">
    <property type="entry name" value="Pkinase"/>
    <property type="match status" value="1"/>
</dbReference>
<evidence type="ECO:0000256" key="3">
    <source>
        <dbReference type="ARBA" id="ARBA00022679"/>
    </source>
</evidence>
<dbReference type="Gene3D" id="3.30.200.20">
    <property type="entry name" value="Phosphorylase Kinase, domain 1"/>
    <property type="match status" value="1"/>
</dbReference>
<evidence type="ECO:0000256" key="6">
    <source>
        <dbReference type="ARBA" id="ARBA00022840"/>
    </source>
</evidence>
<reference evidence="12" key="1">
    <citation type="submission" date="2022-11" db="UniProtKB">
        <authorList>
            <consortium name="WormBaseParasite"/>
        </authorList>
    </citation>
    <scope>IDENTIFICATION</scope>
</reference>
<organism evidence="11 12">
    <name type="scientific">Plectus sambesii</name>
    <dbReference type="NCBI Taxonomy" id="2011161"/>
    <lineage>
        <taxon>Eukaryota</taxon>
        <taxon>Metazoa</taxon>
        <taxon>Ecdysozoa</taxon>
        <taxon>Nematoda</taxon>
        <taxon>Chromadorea</taxon>
        <taxon>Plectida</taxon>
        <taxon>Plectina</taxon>
        <taxon>Plectoidea</taxon>
        <taxon>Plectidae</taxon>
        <taxon>Plectus</taxon>
    </lineage>
</organism>
<dbReference type="InterPro" id="IPR053235">
    <property type="entry name" value="Ser_Thr_kinase"/>
</dbReference>
<evidence type="ECO:0000256" key="1">
    <source>
        <dbReference type="ARBA" id="ARBA00012513"/>
    </source>
</evidence>
<dbReference type="GO" id="GO:0005524">
    <property type="term" value="F:ATP binding"/>
    <property type="evidence" value="ECO:0007669"/>
    <property type="project" value="UniProtKB-UniRule"/>
</dbReference>
<keyword evidence="4 9" id="KW-0547">Nucleotide-binding</keyword>
<evidence type="ECO:0000256" key="7">
    <source>
        <dbReference type="ARBA" id="ARBA00047899"/>
    </source>
</evidence>
<keyword evidence="11" id="KW-1185">Reference proteome</keyword>
<feature type="domain" description="Protein kinase" evidence="10">
    <location>
        <begin position="187"/>
        <end position="478"/>
    </location>
</feature>
<dbReference type="PANTHER" id="PTHR24361">
    <property type="entry name" value="MITOGEN-ACTIVATED KINASE KINASE KINASE"/>
    <property type="match status" value="1"/>
</dbReference>
<dbReference type="SUPFAM" id="SSF56112">
    <property type="entry name" value="Protein kinase-like (PK-like)"/>
    <property type="match status" value="1"/>
</dbReference>
<dbReference type="PANTHER" id="PTHR24361:SF433">
    <property type="entry name" value="PROTEIN KINASE DOMAIN-CONTAINING PROTEIN"/>
    <property type="match status" value="1"/>
</dbReference>
<dbReference type="Gene3D" id="1.10.510.10">
    <property type="entry name" value="Transferase(Phosphotransferase) domain 1"/>
    <property type="match status" value="1"/>
</dbReference>
<keyword evidence="3" id="KW-0808">Transferase</keyword>
<comment type="catalytic activity">
    <reaction evidence="8">
        <text>L-seryl-[protein] + ATP = O-phospho-L-seryl-[protein] + ADP + H(+)</text>
        <dbReference type="Rhea" id="RHEA:17989"/>
        <dbReference type="Rhea" id="RHEA-COMP:9863"/>
        <dbReference type="Rhea" id="RHEA-COMP:11604"/>
        <dbReference type="ChEBI" id="CHEBI:15378"/>
        <dbReference type="ChEBI" id="CHEBI:29999"/>
        <dbReference type="ChEBI" id="CHEBI:30616"/>
        <dbReference type="ChEBI" id="CHEBI:83421"/>
        <dbReference type="ChEBI" id="CHEBI:456216"/>
        <dbReference type="EC" id="2.7.11.1"/>
    </reaction>
</comment>
<evidence type="ECO:0000256" key="5">
    <source>
        <dbReference type="ARBA" id="ARBA00022777"/>
    </source>
</evidence>
<protein>
    <recommendedName>
        <fullName evidence="1">non-specific serine/threonine protein kinase</fullName>
        <ecNumber evidence="1">2.7.11.1</ecNumber>
    </recommendedName>
</protein>
<sequence length="514" mass="57767">MGKLDVKFQRKELEIIVALLDKALPIIGFYIGHLVTWFEPALAERALITRSAIQFLFDLFLTEEQFTDFKETENVDGLEECLENWKYGPIGPQDPPLYQRLELTAGIPTSHTWWPEETWESLPEQVFSQVSINTLENPPISSKKIEEQTRIDEGIVQGSSDRQVDLASFVPKNSIDATIHITSLDGWSEIEQLGQGANGEVYKYITNVSRTPIAAGKLMKVQLWNLSKKQKNDLQNRIVTFVTELNMLQKISSECKERFVQFLGCYVGSKKLILFTEFMPNGSVKDHIIYNPLSESTALKYTFQAAQGLKFLHHYPGGRFVHRNIKCHNLLLTNDNDVKLADFGLAFCLSNDPIANNDSGFASQSEPSSSAGAVIYTAPEVLAGATYGRSADIWSLGCALVEMLTCHPPQIEFWEKHKERAQFLFIEQAQEGSANPLQYIGKQLVPNASTPVQRLLDCIFNKKEAKRPRSDDILGIFTQNAPAQSYEIDEANLKKLELQIREKPSTTSAAAVKS</sequence>
<evidence type="ECO:0000313" key="12">
    <source>
        <dbReference type="WBParaSite" id="PSAMB.scaffold632size45128.g7527.t1"/>
    </source>
</evidence>
<evidence type="ECO:0000259" key="10">
    <source>
        <dbReference type="PROSITE" id="PS50011"/>
    </source>
</evidence>
<dbReference type="GO" id="GO:0004674">
    <property type="term" value="F:protein serine/threonine kinase activity"/>
    <property type="evidence" value="ECO:0007669"/>
    <property type="project" value="UniProtKB-KW"/>
</dbReference>
<evidence type="ECO:0000256" key="8">
    <source>
        <dbReference type="ARBA" id="ARBA00048679"/>
    </source>
</evidence>
<dbReference type="PROSITE" id="PS50011">
    <property type="entry name" value="PROTEIN_KINASE_DOM"/>
    <property type="match status" value="1"/>
</dbReference>
<accession>A0A914X4N6</accession>
<evidence type="ECO:0000313" key="11">
    <source>
        <dbReference type="Proteomes" id="UP000887566"/>
    </source>
</evidence>
<evidence type="ECO:0000256" key="4">
    <source>
        <dbReference type="ARBA" id="ARBA00022741"/>
    </source>
</evidence>
<evidence type="ECO:0000256" key="9">
    <source>
        <dbReference type="PROSITE-ProRule" id="PRU10141"/>
    </source>
</evidence>
<dbReference type="PROSITE" id="PS00107">
    <property type="entry name" value="PROTEIN_KINASE_ATP"/>
    <property type="match status" value="1"/>
</dbReference>
<feature type="binding site" evidence="9">
    <location>
        <position position="217"/>
    </location>
    <ligand>
        <name>ATP</name>
        <dbReference type="ChEBI" id="CHEBI:30616"/>
    </ligand>
</feature>
<comment type="catalytic activity">
    <reaction evidence="7">
        <text>L-threonyl-[protein] + ATP = O-phospho-L-threonyl-[protein] + ADP + H(+)</text>
        <dbReference type="Rhea" id="RHEA:46608"/>
        <dbReference type="Rhea" id="RHEA-COMP:11060"/>
        <dbReference type="Rhea" id="RHEA-COMP:11605"/>
        <dbReference type="ChEBI" id="CHEBI:15378"/>
        <dbReference type="ChEBI" id="CHEBI:30013"/>
        <dbReference type="ChEBI" id="CHEBI:30616"/>
        <dbReference type="ChEBI" id="CHEBI:61977"/>
        <dbReference type="ChEBI" id="CHEBI:456216"/>
        <dbReference type="EC" id="2.7.11.1"/>
    </reaction>
</comment>
<dbReference type="GO" id="GO:0005737">
    <property type="term" value="C:cytoplasm"/>
    <property type="evidence" value="ECO:0007669"/>
    <property type="project" value="TreeGrafter"/>
</dbReference>
<keyword evidence="5" id="KW-0418">Kinase</keyword>
<dbReference type="AlphaFoldDB" id="A0A914X4N6"/>
<dbReference type="InterPro" id="IPR017441">
    <property type="entry name" value="Protein_kinase_ATP_BS"/>
</dbReference>
<keyword evidence="2" id="KW-0723">Serine/threonine-protein kinase</keyword>
<dbReference type="InterPro" id="IPR011009">
    <property type="entry name" value="Kinase-like_dom_sf"/>
</dbReference>
<proteinExistence type="predicted"/>
<dbReference type="EC" id="2.7.11.1" evidence="1"/>
<evidence type="ECO:0000256" key="2">
    <source>
        <dbReference type="ARBA" id="ARBA00022527"/>
    </source>
</evidence>
<name>A0A914X4N6_9BILA</name>